<protein>
    <submittedName>
        <fullName evidence="1">Uncharacterized protein</fullName>
    </submittedName>
</protein>
<gene>
    <name evidence="1" type="ORF">BJ138DRAFT_984604</name>
</gene>
<name>A0ACB7ZT05_9AGAM</name>
<sequence length="106" mass="12566">KLPELELLRDVETRWDSIYFMINRLRALRQAVEYFLSLPNQEGLSRYKLSPVEWKVLEDFERILQIPHMVQQRMSNESLPRLGSSIPCFELFMSAWENLAATQGHL</sequence>
<feature type="non-terminal residue" evidence="1">
    <location>
        <position position="106"/>
    </location>
</feature>
<organism evidence="1 2">
    <name type="scientific">Hygrophoropsis aurantiaca</name>
    <dbReference type="NCBI Taxonomy" id="72124"/>
    <lineage>
        <taxon>Eukaryota</taxon>
        <taxon>Fungi</taxon>
        <taxon>Dikarya</taxon>
        <taxon>Basidiomycota</taxon>
        <taxon>Agaricomycotina</taxon>
        <taxon>Agaricomycetes</taxon>
        <taxon>Agaricomycetidae</taxon>
        <taxon>Boletales</taxon>
        <taxon>Coniophorineae</taxon>
        <taxon>Hygrophoropsidaceae</taxon>
        <taxon>Hygrophoropsis</taxon>
    </lineage>
</organism>
<evidence type="ECO:0000313" key="1">
    <source>
        <dbReference type="EMBL" id="KAH7904066.1"/>
    </source>
</evidence>
<evidence type="ECO:0000313" key="2">
    <source>
        <dbReference type="Proteomes" id="UP000790377"/>
    </source>
</evidence>
<dbReference type="Proteomes" id="UP000790377">
    <property type="component" value="Unassembled WGS sequence"/>
</dbReference>
<keyword evidence="2" id="KW-1185">Reference proteome</keyword>
<accession>A0ACB7ZT05</accession>
<proteinExistence type="predicted"/>
<comment type="caution">
    <text evidence="1">The sequence shown here is derived from an EMBL/GenBank/DDBJ whole genome shotgun (WGS) entry which is preliminary data.</text>
</comment>
<dbReference type="EMBL" id="MU268623">
    <property type="protein sequence ID" value="KAH7904066.1"/>
    <property type="molecule type" value="Genomic_DNA"/>
</dbReference>
<reference evidence="1" key="1">
    <citation type="journal article" date="2021" name="New Phytol.">
        <title>Evolutionary innovations through gain and loss of genes in the ectomycorrhizal Boletales.</title>
        <authorList>
            <person name="Wu G."/>
            <person name="Miyauchi S."/>
            <person name="Morin E."/>
            <person name="Kuo A."/>
            <person name="Drula E."/>
            <person name="Varga T."/>
            <person name="Kohler A."/>
            <person name="Feng B."/>
            <person name="Cao Y."/>
            <person name="Lipzen A."/>
            <person name="Daum C."/>
            <person name="Hundley H."/>
            <person name="Pangilinan J."/>
            <person name="Johnson J."/>
            <person name="Barry K."/>
            <person name="LaButti K."/>
            <person name="Ng V."/>
            <person name="Ahrendt S."/>
            <person name="Min B."/>
            <person name="Choi I.G."/>
            <person name="Park H."/>
            <person name="Plett J.M."/>
            <person name="Magnuson J."/>
            <person name="Spatafora J.W."/>
            <person name="Nagy L.G."/>
            <person name="Henrissat B."/>
            <person name="Grigoriev I.V."/>
            <person name="Yang Z.L."/>
            <person name="Xu J."/>
            <person name="Martin F.M."/>
        </authorList>
    </citation>
    <scope>NUCLEOTIDE SEQUENCE</scope>
    <source>
        <strain evidence="1">ATCC 28755</strain>
    </source>
</reference>
<feature type="non-terminal residue" evidence="1">
    <location>
        <position position="1"/>
    </location>
</feature>